<evidence type="ECO:0000256" key="1">
    <source>
        <dbReference type="ARBA" id="ARBA00004141"/>
    </source>
</evidence>
<evidence type="ECO:0000313" key="9">
    <source>
        <dbReference type="Proteomes" id="UP000004431"/>
    </source>
</evidence>
<dbReference type="Proteomes" id="UP000004431">
    <property type="component" value="Unassembled WGS sequence"/>
</dbReference>
<feature type="transmembrane region" description="Helical" evidence="7">
    <location>
        <begin position="247"/>
        <end position="267"/>
    </location>
</feature>
<keyword evidence="5 7" id="KW-0472">Membrane</keyword>
<keyword evidence="9" id="KW-1185">Reference proteome</keyword>
<accession>A0ABN0B053</accession>
<feature type="transmembrane region" description="Helical" evidence="7">
    <location>
        <begin position="134"/>
        <end position="156"/>
    </location>
</feature>
<organism evidence="8 9">
    <name type="scientific">Fannyhessea vaginae PB189-T1-4</name>
    <dbReference type="NCBI Taxonomy" id="866774"/>
    <lineage>
        <taxon>Bacteria</taxon>
        <taxon>Bacillati</taxon>
        <taxon>Actinomycetota</taxon>
        <taxon>Coriobacteriia</taxon>
        <taxon>Coriobacteriales</taxon>
        <taxon>Atopobiaceae</taxon>
        <taxon>Fannyhessea</taxon>
    </lineage>
</organism>
<sequence>MQPSNTLGVGAPNPVRAQTQARNHSHKRSEKARAQLSRGSRMPSFFGLSTSLAVAYAKVGGMSRTFSRGKAPVYVPNLICVLGLLIFGTFVMYTASLAIPKVSFVRHLFGIALGVIAAIAMWRYDYRNLRRFTYALLILNVVLIVMPMIPGIGYHAKGLTGWVKLPLIGLRFQPSEPSKIVTILLMAAMGSAYNGKITELKEYYKLCGILSIPFLLILLQPDLGTGLIVLISGATIIICSGAKRLWIFVTVCALVGLSALVIVTSSIEGLPHILKPYQLHRLIVFIDSSVDPSGFGYNLQQAKIAVGSGGMFGKGIGNATQSVSGFLPEAHTDFVFALLAEEFGFMGSAVLLGLFGTLIFSTYLLAQRLENAFGKLILVGCATMWMFQLLQNVGMCIGIMPITGIPLPFISFGSSSMVAQLLAVGLVQSVWRHIPKAA</sequence>
<dbReference type="PANTHER" id="PTHR30474">
    <property type="entry name" value="CELL CYCLE PROTEIN"/>
    <property type="match status" value="1"/>
</dbReference>
<feature type="transmembrane region" description="Helical" evidence="7">
    <location>
        <begin position="71"/>
        <end position="92"/>
    </location>
</feature>
<dbReference type="Pfam" id="PF01098">
    <property type="entry name" value="FTSW_RODA_SPOVE"/>
    <property type="match status" value="1"/>
</dbReference>
<evidence type="ECO:0000256" key="3">
    <source>
        <dbReference type="ARBA" id="ARBA00022960"/>
    </source>
</evidence>
<dbReference type="PANTHER" id="PTHR30474:SF1">
    <property type="entry name" value="PEPTIDOGLYCAN GLYCOSYLTRANSFERASE MRDB"/>
    <property type="match status" value="1"/>
</dbReference>
<feature type="transmembrane region" description="Helical" evidence="7">
    <location>
        <begin position="409"/>
        <end position="431"/>
    </location>
</feature>
<evidence type="ECO:0000256" key="7">
    <source>
        <dbReference type="SAM" id="Phobius"/>
    </source>
</evidence>
<feature type="transmembrane region" description="Helical" evidence="7">
    <location>
        <begin position="104"/>
        <end position="122"/>
    </location>
</feature>
<feature type="transmembrane region" description="Helical" evidence="7">
    <location>
        <begin position="343"/>
        <end position="365"/>
    </location>
</feature>
<comment type="caution">
    <text evidence="8">The sequence shown here is derived from an EMBL/GenBank/DDBJ whole genome shotgun (WGS) entry which is preliminary data.</text>
</comment>
<protein>
    <submittedName>
        <fullName evidence="8">Cell cycle protein, FtsW/RodA/SpoVE family</fullName>
    </submittedName>
</protein>
<dbReference type="RefSeq" id="WP_006303877.1">
    <property type="nucleotide sequence ID" value="NZ_AEDQ01000017.1"/>
</dbReference>
<keyword evidence="4 7" id="KW-1133">Transmembrane helix</keyword>
<feature type="transmembrane region" description="Helical" evidence="7">
    <location>
        <begin position="377"/>
        <end position="403"/>
    </location>
</feature>
<evidence type="ECO:0000313" key="8">
    <source>
        <dbReference type="EMBL" id="EFL44169.1"/>
    </source>
</evidence>
<feature type="transmembrane region" description="Helical" evidence="7">
    <location>
        <begin position="225"/>
        <end position="242"/>
    </location>
</feature>
<feature type="region of interest" description="Disordered" evidence="6">
    <location>
        <begin position="1"/>
        <end position="38"/>
    </location>
</feature>
<reference evidence="8 9" key="1">
    <citation type="submission" date="2010-08" db="EMBL/GenBank/DDBJ databases">
        <authorList>
            <person name="Durkin A.S."/>
            <person name="Madupu R."/>
            <person name="Torralba M."/>
            <person name="Gillis M."/>
            <person name="Methe B."/>
            <person name="Sutton G."/>
            <person name="Nelson K.E."/>
        </authorList>
    </citation>
    <scope>NUCLEOTIDE SEQUENCE [LARGE SCALE GENOMIC DNA]</scope>
    <source>
        <strain evidence="8 9">PB189-T1-4</strain>
    </source>
</reference>
<keyword evidence="3" id="KW-0133">Cell shape</keyword>
<dbReference type="InterPro" id="IPR001182">
    <property type="entry name" value="FtsW/RodA"/>
</dbReference>
<name>A0ABN0B053_9ACTN</name>
<evidence type="ECO:0000256" key="6">
    <source>
        <dbReference type="SAM" id="MobiDB-lite"/>
    </source>
</evidence>
<keyword evidence="2 7" id="KW-0812">Transmembrane</keyword>
<evidence type="ECO:0000256" key="5">
    <source>
        <dbReference type="ARBA" id="ARBA00023136"/>
    </source>
</evidence>
<dbReference type="EMBL" id="AEDQ01000017">
    <property type="protein sequence ID" value="EFL44169.1"/>
    <property type="molecule type" value="Genomic_DNA"/>
</dbReference>
<gene>
    <name evidence="8" type="ORF">HMPREF9248_1087</name>
</gene>
<proteinExistence type="predicted"/>
<comment type="subcellular location">
    <subcellularLocation>
        <location evidence="1">Membrane</location>
        <topology evidence="1">Multi-pass membrane protein</topology>
    </subcellularLocation>
</comment>
<evidence type="ECO:0000256" key="4">
    <source>
        <dbReference type="ARBA" id="ARBA00022989"/>
    </source>
</evidence>
<evidence type="ECO:0000256" key="2">
    <source>
        <dbReference type="ARBA" id="ARBA00022692"/>
    </source>
</evidence>